<evidence type="ECO:0000256" key="3">
    <source>
        <dbReference type="ARBA" id="ARBA00022670"/>
    </source>
</evidence>
<feature type="domain" description="Peptidase M16 C-terminal" evidence="11">
    <location>
        <begin position="224"/>
        <end position="402"/>
    </location>
</feature>
<dbReference type="EMBL" id="WTYK01000009">
    <property type="protein sequence ID" value="MXP42660.1"/>
    <property type="molecule type" value="Genomic_DNA"/>
</dbReference>
<dbReference type="Pfam" id="PF00675">
    <property type="entry name" value="Peptidase_M16"/>
    <property type="match status" value="1"/>
</dbReference>
<dbReference type="RefSeq" id="WP_160747544.1">
    <property type="nucleotide sequence ID" value="NZ_WTYK01000009.1"/>
</dbReference>
<dbReference type="GO" id="GO:0046872">
    <property type="term" value="F:metal ion binding"/>
    <property type="evidence" value="ECO:0007669"/>
    <property type="project" value="UniProtKB-KW"/>
</dbReference>
<keyword evidence="3" id="KW-0645">Protease</keyword>
<evidence type="ECO:0000313" key="12">
    <source>
        <dbReference type="EMBL" id="MXP42660.1"/>
    </source>
</evidence>
<dbReference type="InterPro" id="IPR011765">
    <property type="entry name" value="Pept_M16_N"/>
</dbReference>
<dbReference type="GO" id="GO:0004222">
    <property type="term" value="F:metalloendopeptidase activity"/>
    <property type="evidence" value="ECO:0007669"/>
    <property type="project" value="InterPro"/>
</dbReference>
<dbReference type="PROSITE" id="PS00143">
    <property type="entry name" value="INSULINASE"/>
    <property type="match status" value="1"/>
</dbReference>
<organism evidence="12 13">
    <name type="scientific">Croceibacterium soli</name>
    <dbReference type="NCBI Taxonomy" id="1739690"/>
    <lineage>
        <taxon>Bacteria</taxon>
        <taxon>Pseudomonadati</taxon>
        <taxon>Pseudomonadota</taxon>
        <taxon>Alphaproteobacteria</taxon>
        <taxon>Sphingomonadales</taxon>
        <taxon>Erythrobacteraceae</taxon>
        <taxon>Croceibacterium</taxon>
    </lineage>
</organism>
<evidence type="ECO:0000259" key="10">
    <source>
        <dbReference type="Pfam" id="PF00675"/>
    </source>
</evidence>
<accession>A0A6I4UUQ8</accession>
<keyword evidence="9" id="KW-0732">Signal</keyword>
<evidence type="ECO:0000259" key="11">
    <source>
        <dbReference type="Pfam" id="PF05193"/>
    </source>
</evidence>
<dbReference type="Pfam" id="PF05193">
    <property type="entry name" value="Peptidase_M16_C"/>
    <property type="match status" value="2"/>
</dbReference>
<dbReference type="SUPFAM" id="SSF63411">
    <property type="entry name" value="LuxS/MPP-like metallohydrolase"/>
    <property type="match status" value="3"/>
</dbReference>
<dbReference type="OrthoDB" id="9811314at2"/>
<evidence type="ECO:0000256" key="7">
    <source>
        <dbReference type="ARBA" id="ARBA00023049"/>
    </source>
</evidence>
<comment type="caution">
    <text evidence="12">The sequence shown here is derived from an EMBL/GenBank/DDBJ whole genome shotgun (WGS) entry which is preliminary data.</text>
</comment>
<evidence type="ECO:0000256" key="4">
    <source>
        <dbReference type="ARBA" id="ARBA00022723"/>
    </source>
</evidence>
<dbReference type="PANTHER" id="PTHR43690">
    <property type="entry name" value="NARDILYSIN"/>
    <property type="match status" value="1"/>
</dbReference>
<keyword evidence="13" id="KW-1185">Reference proteome</keyword>
<evidence type="ECO:0000313" key="13">
    <source>
        <dbReference type="Proteomes" id="UP000469159"/>
    </source>
</evidence>
<keyword evidence="7" id="KW-0482">Metalloprotease</keyword>
<dbReference type="GO" id="GO:0006508">
    <property type="term" value="P:proteolysis"/>
    <property type="evidence" value="ECO:0007669"/>
    <property type="project" value="UniProtKB-KW"/>
</dbReference>
<feature type="signal peptide" evidence="9">
    <location>
        <begin position="1"/>
        <end position="22"/>
    </location>
</feature>
<evidence type="ECO:0000256" key="5">
    <source>
        <dbReference type="ARBA" id="ARBA00022801"/>
    </source>
</evidence>
<protein>
    <submittedName>
        <fullName evidence="12">Insulinase family protein</fullName>
    </submittedName>
</protein>
<dbReference type="Gene3D" id="3.30.830.10">
    <property type="entry name" value="Metalloenzyme, LuxS/M16 peptidase-like"/>
    <property type="match status" value="4"/>
</dbReference>
<evidence type="ECO:0000256" key="8">
    <source>
        <dbReference type="RuleBase" id="RU004447"/>
    </source>
</evidence>
<keyword evidence="4" id="KW-0479">Metal-binding</keyword>
<keyword evidence="6" id="KW-0862">Zinc</keyword>
<feature type="chain" id="PRO_5026244542" evidence="9">
    <location>
        <begin position="23"/>
        <end position="949"/>
    </location>
</feature>
<feature type="domain" description="Peptidase M16 N-terminal" evidence="10">
    <location>
        <begin position="69"/>
        <end position="190"/>
    </location>
</feature>
<sequence length="949" mass="104176">MFIRSLAPALLLALSAFSPALAQQAAAPAASATAEPVWPFQESDLPLDPAYRFGTLDNGLRYIIRPNGTPAGQGMVQLWIDAGSVSEGEDERGYAHFIEHMAFNGSTRVPEGEMVKLLEREGLAFGADTNASTSFDTTLYKLDLPRNDPALLDTALMLMRETASELTFAPEAVEREKGVILSERRVRDTYALRNTIDQLEFLYRGARFPDRLPIGTVESLQKADAARLKAMWQRLYRPDNAAVIVVGEFDPDAVEAAIRRHFTDWQPRTPVPPIDPGPIDFSRAGETDIFIDPALSERITAASTGPWLDEKDSIVTRQMRVLRQIGYGIINRRLQRLARSEDPPFRGAGVGTANVFEAGRTTNLIVDAAEGEWRRGLAAAQREFRRALKFGFTRAEVAEQVANVRTLQENAAAGADTRPNSSYVGAALLVLQEGQVPTTPQSGLERFEAFAPSITPEAVYGALRAELVPLENPLLRFEGRTAPEGGAEAIRAAWNAGMAEELVQEDAATLAEFAYTQFGPPGTVVSDTTEPLLGIRTLRFANGLMLNLKPTELQRDRISVELHVDGGQMLDTRENPLATAMTSVLPVGGLGKHSTDELQSILAGRTVDFSIGAEERSFRMGATTTPRDLELQLQLLAAAISDPGYRPQGEAQYRRNIENFFASRDATPNSALANALGGIISDGDPRFTLQPKEAYLALSFARLREAIGDRLQKGALELALVGDFDPDQAIALVARTLGALPPREEQFRAYEENRLRGFTGNRSPRVIHHSGPADQAIVRMTWPTRDDRDFDEVLKLELLARVMRLELTDSLREELGQTYSPGVSGSQSRTYPGYGTFNIAAPVDAAQVDAAREAMLETVRRLISEPVEADTLLRARRPLLESYDNALKTNAGWMQLADDAQREPDRIARFVSAKDRLLALTPQDVQAVAARYLQPEARLEIVVLPKAGE</sequence>
<dbReference type="InterPro" id="IPR050626">
    <property type="entry name" value="Peptidase_M16"/>
</dbReference>
<comment type="cofactor">
    <cofactor evidence="1">
        <name>Zn(2+)</name>
        <dbReference type="ChEBI" id="CHEBI:29105"/>
    </cofactor>
</comment>
<proteinExistence type="inferred from homology"/>
<evidence type="ECO:0000256" key="9">
    <source>
        <dbReference type="SAM" id="SignalP"/>
    </source>
</evidence>
<evidence type="ECO:0000256" key="2">
    <source>
        <dbReference type="ARBA" id="ARBA00007261"/>
    </source>
</evidence>
<gene>
    <name evidence="12" type="ORF">GRI75_13525</name>
</gene>
<dbReference type="Proteomes" id="UP000469159">
    <property type="component" value="Unassembled WGS sequence"/>
</dbReference>
<feature type="domain" description="Peptidase M16 C-terminal" evidence="11">
    <location>
        <begin position="698"/>
        <end position="877"/>
    </location>
</feature>
<dbReference type="PANTHER" id="PTHR43690:SF17">
    <property type="entry name" value="PROTEIN YHJJ"/>
    <property type="match status" value="1"/>
</dbReference>
<name>A0A6I4UUQ8_9SPHN</name>
<comment type="similarity">
    <text evidence="2 8">Belongs to the peptidase M16 family.</text>
</comment>
<evidence type="ECO:0000256" key="6">
    <source>
        <dbReference type="ARBA" id="ARBA00022833"/>
    </source>
</evidence>
<dbReference type="InterPro" id="IPR007863">
    <property type="entry name" value="Peptidase_M16_C"/>
</dbReference>
<dbReference type="InterPro" id="IPR011249">
    <property type="entry name" value="Metalloenz_LuxS/M16"/>
</dbReference>
<reference evidence="12 13" key="1">
    <citation type="submission" date="2019-12" db="EMBL/GenBank/DDBJ databases">
        <title>Genomic-based taxomic classification of the family Erythrobacteraceae.</title>
        <authorList>
            <person name="Xu L."/>
        </authorList>
    </citation>
    <scope>NUCLEOTIDE SEQUENCE [LARGE SCALE GENOMIC DNA]</scope>
    <source>
        <strain evidence="12 13">MCCC 1K02066</strain>
    </source>
</reference>
<keyword evidence="5" id="KW-0378">Hydrolase</keyword>
<evidence type="ECO:0000256" key="1">
    <source>
        <dbReference type="ARBA" id="ARBA00001947"/>
    </source>
</evidence>
<dbReference type="InterPro" id="IPR001431">
    <property type="entry name" value="Pept_M16_Zn_BS"/>
</dbReference>
<dbReference type="AlphaFoldDB" id="A0A6I4UUQ8"/>